<dbReference type="Pfam" id="PF08238">
    <property type="entry name" value="Sel1"/>
    <property type="match status" value="10"/>
</dbReference>
<dbReference type="PROSITE" id="PS50005">
    <property type="entry name" value="TPR"/>
    <property type="match status" value="1"/>
</dbReference>
<accession>A0A6S7IYQ7</accession>
<reference evidence="2" key="1">
    <citation type="submission" date="2020-04" db="EMBL/GenBank/DDBJ databases">
        <authorList>
            <person name="Alioto T."/>
            <person name="Alioto T."/>
            <person name="Gomez Garrido J."/>
        </authorList>
    </citation>
    <scope>NUCLEOTIDE SEQUENCE</scope>
    <source>
        <strain evidence="2">A484AB</strain>
    </source>
</reference>
<evidence type="ECO:0000256" key="1">
    <source>
        <dbReference type="ARBA" id="ARBA00038101"/>
    </source>
</evidence>
<dbReference type="Gene3D" id="1.25.40.10">
    <property type="entry name" value="Tetratricopeptide repeat domain"/>
    <property type="match status" value="3"/>
</dbReference>
<organism evidence="2 3">
    <name type="scientific">Paramuricea clavata</name>
    <name type="common">Red gorgonian</name>
    <name type="synonym">Violescent sea-whip</name>
    <dbReference type="NCBI Taxonomy" id="317549"/>
    <lineage>
        <taxon>Eukaryota</taxon>
        <taxon>Metazoa</taxon>
        <taxon>Cnidaria</taxon>
        <taxon>Anthozoa</taxon>
        <taxon>Octocorallia</taxon>
        <taxon>Malacalcyonacea</taxon>
        <taxon>Plexauridae</taxon>
        <taxon>Paramuricea</taxon>
    </lineage>
</organism>
<dbReference type="InterPro" id="IPR011990">
    <property type="entry name" value="TPR-like_helical_dom_sf"/>
</dbReference>
<evidence type="ECO:0000313" key="2">
    <source>
        <dbReference type="EMBL" id="CAB4022853.1"/>
    </source>
</evidence>
<evidence type="ECO:0000313" key="3">
    <source>
        <dbReference type="Proteomes" id="UP001152795"/>
    </source>
</evidence>
<dbReference type="InterPro" id="IPR006597">
    <property type="entry name" value="Sel1-like"/>
</dbReference>
<dbReference type="InterPro" id="IPR019734">
    <property type="entry name" value="TPR_rpt"/>
</dbReference>
<name>A0A6S7IYQ7_PARCT</name>
<sequence length="565" mass="63395">MGQHRSRPLYDTVIPEEQSPTGHTVVNGNFIEEFTFESEKQAKKASSSGRNKEHVPLLDLNFSSKRGSESSSSSLMSDDSLRDDTFRHMLEPLYEKAVGYYREKAEQGDAFGAYYIGLAFENGFGSCSKDRKEAVKWYRKSSEYGFVLAEHAVQRLSPGDGDSETKFVGVESRASLLLRAALQGHKQGVVRLRLLCNQEKAALGFLKTKRTQIERKLATETEESAIAELLSNLAFLTLFLEPSKENYDDIIELFTRAADQGNDDASYSVGKLYMNGVGKMLVPNEQLAIKYLTVAADHGHLMAQIELGKRFLMKSSGLVGNEKFEAKAYRYFKEAADQGSAEGWLNIAHQYLYGEVIETDLNKAIECLERAAVTVDYTDNGRSNSRALCILGRIYRYGMGDVSTDLGKAIGYFTESANRKFPNACLELGKLYVRGKGVVKDVPRARALLESVHVFSESQYQLGKLYEELGDPKTADQYYRQAMKGYSRDVAKHHDYTIGLYRIAKMHENGRGIPKDLVKAKAFYYRASTSAEKTYILWWKSYGEKALNRLTSFTQAKSKDVAAIA</sequence>
<gene>
    <name evidence="2" type="ORF">PACLA_8A016975</name>
</gene>
<comment type="caution">
    <text evidence="2">The sequence shown here is derived from an EMBL/GenBank/DDBJ whole genome shotgun (WGS) entry which is preliminary data.</text>
</comment>
<dbReference type="PANTHER" id="PTHR11102">
    <property type="entry name" value="SEL-1-LIKE PROTEIN"/>
    <property type="match status" value="1"/>
</dbReference>
<dbReference type="OrthoDB" id="272077at2759"/>
<dbReference type="SUPFAM" id="SSF81901">
    <property type="entry name" value="HCP-like"/>
    <property type="match status" value="3"/>
</dbReference>
<protein>
    <submittedName>
        <fullName evidence="2">Cobalamin biosynthesis</fullName>
    </submittedName>
</protein>
<dbReference type="SMART" id="SM00671">
    <property type="entry name" value="SEL1"/>
    <property type="match status" value="8"/>
</dbReference>
<dbReference type="EMBL" id="CACRXK020012194">
    <property type="protein sequence ID" value="CAB4022853.1"/>
    <property type="molecule type" value="Genomic_DNA"/>
</dbReference>
<dbReference type="Proteomes" id="UP001152795">
    <property type="component" value="Unassembled WGS sequence"/>
</dbReference>
<dbReference type="InterPro" id="IPR050767">
    <property type="entry name" value="Sel1_AlgK"/>
</dbReference>
<comment type="similarity">
    <text evidence="1">Belongs to the sel-1 family.</text>
</comment>
<proteinExistence type="inferred from homology"/>
<dbReference type="AlphaFoldDB" id="A0A6S7IYQ7"/>
<dbReference type="PANTHER" id="PTHR11102:SF160">
    <property type="entry name" value="ERAD-ASSOCIATED E3 UBIQUITIN-PROTEIN LIGASE COMPONENT HRD3"/>
    <property type="match status" value="1"/>
</dbReference>
<keyword evidence="3" id="KW-1185">Reference proteome</keyword>